<dbReference type="InterPro" id="IPR016181">
    <property type="entry name" value="Acyl_CoA_acyltransferase"/>
</dbReference>
<proteinExistence type="predicted"/>
<dbReference type="PANTHER" id="PTHR39173:SF1">
    <property type="entry name" value="ACETYLTRANSFERASE"/>
    <property type="match status" value="1"/>
</dbReference>
<keyword evidence="2" id="KW-0808">Transferase</keyword>
<gene>
    <name evidence="2" type="ORF">H9865_09615</name>
</gene>
<dbReference type="InterPro" id="IPR000182">
    <property type="entry name" value="GNAT_dom"/>
</dbReference>
<name>A0A9D1V5F8_9FIRM</name>
<keyword evidence="2" id="KW-0012">Acyltransferase</keyword>
<dbReference type="Pfam" id="PF13302">
    <property type="entry name" value="Acetyltransf_3"/>
    <property type="match status" value="1"/>
</dbReference>
<comment type="caution">
    <text evidence="2">The sequence shown here is derived from an EMBL/GenBank/DDBJ whole genome shotgun (WGS) entry which is preliminary data.</text>
</comment>
<dbReference type="PANTHER" id="PTHR39173">
    <property type="entry name" value="ACETYLTRANSFERASE"/>
    <property type="match status" value="1"/>
</dbReference>
<organism evidence="2 3">
    <name type="scientific">Candidatus Allofournierella pullicola</name>
    <dbReference type="NCBI Taxonomy" id="2838596"/>
    <lineage>
        <taxon>Bacteria</taxon>
        <taxon>Bacillati</taxon>
        <taxon>Bacillota</taxon>
        <taxon>Clostridia</taxon>
        <taxon>Eubacteriales</taxon>
        <taxon>Oscillospiraceae</taxon>
        <taxon>Allofournierella</taxon>
    </lineage>
</organism>
<dbReference type="EC" id="2.3.1.-" evidence="2"/>
<dbReference type="Proteomes" id="UP000824193">
    <property type="component" value="Unassembled WGS sequence"/>
</dbReference>
<evidence type="ECO:0000259" key="1">
    <source>
        <dbReference type="PROSITE" id="PS51186"/>
    </source>
</evidence>
<sequence length="172" mass="18754">MELILPCPACEASYRQAIEGYARAGLSPSFFFGGAETCPAGLFARFEDYRAGRGLPAGYVPCTSLWLVDGDEFLAEVSIRHRLTPALERFAGHIGYAVRADRWGQGLGTRLLAGALDYARETLGLSWVLLTCADGNTGSARVIEKNGGVLLDKLDDVIDGKPRVTRRYRIEL</sequence>
<accession>A0A9D1V5F8</accession>
<dbReference type="AlphaFoldDB" id="A0A9D1V5F8"/>
<dbReference type="PROSITE" id="PS51186">
    <property type="entry name" value="GNAT"/>
    <property type="match status" value="1"/>
</dbReference>
<protein>
    <submittedName>
        <fullName evidence="2">GNAT family N-acetyltransferase</fullName>
        <ecNumber evidence="2">2.3.1.-</ecNumber>
    </submittedName>
</protein>
<evidence type="ECO:0000313" key="2">
    <source>
        <dbReference type="EMBL" id="HIX06331.1"/>
    </source>
</evidence>
<evidence type="ECO:0000313" key="3">
    <source>
        <dbReference type="Proteomes" id="UP000824193"/>
    </source>
</evidence>
<dbReference type="SUPFAM" id="SSF55729">
    <property type="entry name" value="Acyl-CoA N-acyltransferases (Nat)"/>
    <property type="match status" value="1"/>
</dbReference>
<reference evidence="2" key="1">
    <citation type="journal article" date="2021" name="PeerJ">
        <title>Extensive microbial diversity within the chicken gut microbiome revealed by metagenomics and culture.</title>
        <authorList>
            <person name="Gilroy R."/>
            <person name="Ravi A."/>
            <person name="Getino M."/>
            <person name="Pursley I."/>
            <person name="Horton D.L."/>
            <person name="Alikhan N.F."/>
            <person name="Baker D."/>
            <person name="Gharbi K."/>
            <person name="Hall N."/>
            <person name="Watson M."/>
            <person name="Adriaenssens E.M."/>
            <person name="Foster-Nyarko E."/>
            <person name="Jarju S."/>
            <person name="Secka A."/>
            <person name="Antonio M."/>
            <person name="Oren A."/>
            <person name="Chaudhuri R.R."/>
            <person name="La Ragione R."/>
            <person name="Hildebrand F."/>
            <person name="Pallen M.J."/>
        </authorList>
    </citation>
    <scope>NUCLEOTIDE SEQUENCE</scope>
    <source>
        <strain evidence="2">2239</strain>
    </source>
</reference>
<feature type="domain" description="N-acetyltransferase" evidence="1">
    <location>
        <begin position="2"/>
        <end position="172"/>
    </location>
</feature>
<dbReference type="EMBL" id="DXFW01000034">
    <property type="protein sequence ID" value="HIX06331.1"/>
    <property type="molecule type" value="Genomic_DNA"/>
</dbReference>
<dbReference type="Gene3D" id="3.40.630.30">
    <property type="match status" value="1"/>
</dbReference>
<reference evidence="2" key="2">
    <citation type="submission" date="2021-04" db="EMBL/GenBank/DDBJ databases">
        <authorList>
            <person name="Gilroy R."/>
        </authorList>
    </citation>
    <scope>NUCLEOTIDE SEQUENCE</scope>
    <source>
        <strain evidence="2">2239</strain>
    </source>
</reference>
<dbReference type="GO" id="GO:0016747">
    <property type="term" value="F:acyltransferase activity, transferring groups other than amino-acyl groups"/>
    <property type="evidence" value="ECO:0007669"/>
    <property type="project" value="InterPro"/>
</dbReference>